<evidence type="ECO:0008006" key="4">
    <source>
        <dbReference type="Google" id="ProtNLM"/>
    </source>
</evidence>
<organism evidence="2 3">
    <name type="scientific">Wohlfahrtiimonas larvae</name>
    <dbReference type="NCBI Taxonomy" id="1157986"/>
    <lineage>
        <taxon>Bacteria</taxon>
        <taxon>Pseudomonadati</taxon>
        <taxon>Pseudomonadota</taxon>
        <taxon>Gammaproteobacteria</taxon>
        <taxon>Cardiobacteriales</taxon>
        <taxon>Ignatzschineriaceae</taxon>
        <taxon>Wohlfahrtiimonas</taxon>
    </lineage>
</organism>
<evidence type="ECO:0000256" key="1">
    <source>
        <dbReference type="SAM" id="SignalP"/>
    </source>
</evidence>
<proteinExistence type="predicted"/>
<dbReference type="RefSeq" id="WP_077926158.1">
    <property type="nucleotide sequence ID" value="NZ_BAABKE010000001.1"/>
</dbReference>
<dbReference type="EMBL" id="BAABKE010000001">
    <property type="protein sequence ID" value="GAA5095077.1"/>
    <property type="molecule type" value="Genomic_DNA"/>
</dbReference>
<keyword evidence="1" id="KW-0732">Signal</keyword>
<evidence type="ECO:0000313" key="2">
    <source>
        <dbReference type="EMBL" id="GAA5095077.1"/>
    </source>
</evidence>
<protein>
    <recommendedName>
        <fullName evidence="4">Excinuclease ABC subunit A</fullName>
    </recommendedName>
</protein>
<gene>
    <name evidence="2" type="ORF">GCM10023338_04040</name>
</gene>
<reference evidence="3" key="1">
    <citation type="journal article" date="2019" name="Int. J. Syst. Evol. Microbiol.">
        <title>The Global Catalogue of Microorganisms (GCM) 10K type strain sequencing project: providing services to taxonomists for standard genome sequencing and annotation.</title>
        <authorList>
            <consortium name="The Broad Institute Genomics Platform"/>
            <consortium name="The Broad Institute Genome Sequencing Center for Infectious Disease"/>
            <person name="Wu L."/>
            <person name="Ma J."/>
        </authorList>
    </citation>
    <scope>NUCLEOTIDE SEQUENCE [LARGE SCALE GENOMIC DNA]</scope>
    <source>
        <strain evidence="3">JCM 18424</strain>
    </source>
</reference>
<name>A0ABP9MDI2_9GAMM</name>
<feature type="signal peptide" evidence="1">
    <location>
        <begin position="1"/>
        <end position="22"/>
    </location>
</feature>
<keyword evidence="3" id="KW-1185">Reference proteome</keyword>
<feature type="chain" id="PRO_5045511794" description="Excinuclease ABC subunit A" evidence="1">
    <location>
        <begin position="23"/>
        <end position="131"/>
    </location>
</feature>
<sequence>MKKKILLTIIFLSFPLSHIASAQTYSLFEAKSSKEGKQVLGFGQPYLWIGKPNRLNKVISASESESLKYGHKKACQYAAIKAFAELKKKAYKEKYVIVKNIHSPNAKAGLYYCDIGWRSATVELRGTLTNK</sequence>
<dbReference type="Proteomes" id="UP001500631">
    <property type="component" value="Unassembled WGS sequence"/>
</dbReference>
<comment type="caution">
    <text evidence="2">The sequence shown here is derived from an EMBL/GenBank/DDBJ whole genome shotgun (WGS) entry which is preliminary data.</text>
</comment>
<accession>A0ABP9MDI2</accession>
<evidence type="ECO:0000313" key="3">
    <source>
        <dbReference type="Proteomes" id="UP001500631"/>
    </source>
</evidence>